<organism evidence="3 4">
    <name type="scientific">Trapa natans</name>
    <name type="common">Water chestnut</name>
    <dbReference type="NCBI Taxonomy" id="22666"/>
    <lineage>
        <taxon>Eukaryota</taxon>
        <taxon>Viridiplantae</taxon>
        <taxon>Streptophyta</taxon>
        <taxon>Embryophyta</taxon>
        <taxon>Tracheophyta</taxon>
        <taxon>Spermatophyta</taxon>
        <taxon>Magnoliopsida</taxon>
        <taxon>eudicotyledons</taxon>
        <taxon>Gunneridae</taxon>
        <taxon>Pentapetalae</taxon>
        <taxon>rosids</taxon>
        <taxon>malvids</taxon>
        <taxon>Myrtales</taxon>
        <taxon>Lythraceae</taxon>
        <taxon>Trapa</taxon>
    </lineage>
</organism>
<protein>
    <recommendedName>
        <fullName evidence="2">DUF936 domain-containing protein</fullName>
    </recommendedName>
</protein>
<reference evidence="3 4" key="1">
    <citation type="journal article" date="2023" name="Hortic Res">
        <title>Pangenome of water caltrop reveals structural variations and asymmetric subgenome divergence after allopolyploidization.</title>
        <authorList>
            <person name="Zhang X."/>
            <person name="Chen Y."/>
            <person name="Wang L."/>
            <person name="Yuan Y."/>
            <person name="Fang M."/>
            <person name="Shi L."/>
            <person name="Lu R."/>
            <person name="Comes H.P."/>
            <person name="Ma Y."/>
            <person name="Chen Y."/>
            <person name="Huang G."/>
            <person name="Zhou Y."/>
            <person name="Zheng Z."/>
            <person name="Qiu Y."/>
        </authorList>
    </citation>
    <scope>NUCLEOTIDE SEQUENCE [LARGE SCALE GENOMIC DNA]</scope>
    <source>
        <strain evidence="3">F231</strain>
    </source>
</reference>
<accession>A0AAN7R806</accession>
<gene>
    <name evidence="3" type="ORF">SAY86_023592</name>
</gene>
<evidence type="ECO:0000259" key="2">
    <source>
        <dbReference type="Pfam" id="PF06075"/>
    </source>
</evidence>
<dbReference type="EMBL" id="JAXQNO010000008">
    <property type="protein sequence ID" value="KAK4793157.1"/>
    <property type="molecule type" value="Genomic_DNA"/>
</dbReference>
<evidence type="ECO:0000313" key="3">
    <source>
        <dbReference type="EMBL" id="KAK4793157.1"/>
    </source>
</evidence>
<feature type="compositionally biased region" description="Basic and acidic residues" evidence="1">
    <location>
        <begin position="208"/>
        <end position="219"/>
    </location>
</feature>
<dbReference type="InterPro" id="IPR010341">
    <property type="entry name" value="DUF936_pln"/>
</dbReference>
<dbReference type="PANTHER" id="PTHR31928">
    <property type="entry name" value="EXPRESSED PROTEIN"/>
    <property type="match status" value="1"/>
</dbReference>
<dbReference type="PANTHER" id="PTHR31928:SF12">
    <property type="entry name" value="DUF3741 DOMAIN-CONTAINING PROTEIN"/>
    <property type="match status" value="1"/>
</dbReference>
<dbReference type="Pfam" id="PF06075">
    <property type="entry name" value="DUF936"/>
    <property type="match status" value="1"/>
</dbReference>
<name>A0AAN7R806_TRANT</name>
<evidence type="ECO:0000256" key="1">
    <source>
        <dbReference type="SAM" id="MobiDB-lite"/>
    </source>
</evidence>
<dbReference type="Proteomes" id="UP001346149">
    <property type="component" value="Unassembled WGS sequence"/>
</dbReference>
<keyword evidence="4" id="KW-1185">Reference proteome</keyword>
<dbReference type="InterPro" id="IPR048297">
    <property type="entry name" value="DUF936_dom_pln"/>
</dbReference>
<feature type="domain" description="DUF936" evidence="2">
    <location>
        <begin position="4"/>
        <end position="122"/>
    </location>
</feature>
<proteinExistence type="predicted"/>
<feature type="compositionally biased region" description="Basic and acidic residues" evidence="1">
    <location>
        <begin position="169"/>
        <end position="189"/>
    </location>
</feature>
<comment type="caution">
    <text evidence="3">The sequence shown here is derived from an EMBL/GenBank/DDBJ whole genome shotgun (WGS) entry which is preliminary data.</text>
</comment>
<feature type="region of interest" description="Disordered" evidence="1">
    <location>
        <begin position="169"/>
        <end position="244"/>
    </location>
</feature>
<evidence type="ECO:0000313" key="4">
    <source>
        <dbReference type="Proteomes" id="UP001346149"/>
    </source>
</evidence>
<feature type="compositionally biased region" description="Polar residues" evidence="1">
    <location>
        <begin position="235"/>
        <end position="244"/>
    </location>
</feature>
<sequence length="244" mass="27457">MAFLNSGVLIKLLEDINTDETAAASSDDRKPSLLQIRSIVPVLSDGNLWPNQGFYLKVSDASHAMHVSLPKEKDEFVLCNKLNIGQFVYVDRLEPAYPVPLLVGVRPFPGRNSCVSARKDLVSMENLVEISGTSDPETVEEVIKDMEEKSSRKVRTTSRMVRNMALECFRDRSDPSDSDGSRRVDRDSDTESTISTCSAMSRMMKRRSWNDSDNSRLDDTMETPTVTRRLKPIRHSTSTNVSHQ</sequence>
<dbReference type="AlphaFoldDB" id="A0AAN7R806"/>